<evidence type="ECO:0008006" key="4">
    <source>
        <dbReference type="Google" id="ProtNLM"/>
    </source>
</evidence>
<reference evidence="3" key="1">
    <citation type="journal article" date="2019" name="Int. J. Syst. Evol. Microbiol.">
        <title>The Global Catalogue of Microorganisms (GCM) 10K type strain sequencing project: providing services to taxonomists for standard genome sequencing and annotation.</title>
        <authorList>
            <consortium name="The Broad Institute Genomics Platform"/>
            <consortium name="The Broad Institute Genome Sequencing Center for Infectious Disease"/>
            <person name="Wu L."/>
            <person name="Ma J."/>
        </authorList>
    </citation>
    <scope>NUCLEOTIDE SEQUENCE [LARGE SCALE GENOMIC DNA]</scope>
    <source>
        <strain evidence="3">CGMCC 1.15809</strain>
    </source>
</reference>
<sequence length="188" mass="20547">MLRDLRYWTARRPLRVPEGRQHILHSSSARMTILAFTGTDVLVALLIDAKLPPAGRAVHILWVVFSLTLSLGICAMTARAPHLLDDNSLHLRTGPFRALTLPLAAVSKVSVAHRYIPGHGLRRVPDSAEEVACSVGGATHLVIELRQPVLVRVRKGEPVLAKRVCLAADEPSQATRLISQSINRDAQS</sequence>
<feature type="transmembrane region" description="Helical" evidence="1">
    <location>
        <begin position="59"/>
        <end position="78"/>
    </location>
</feature>
<organism evidence="2 3">
    <name type="scientific">Streptomyces ramulosus</name>
    <dbReference type="NCBI Taxonomy" id="47762"/>
    <lineage>
        <taxon>Bacteria</taxon>
        <taxon>Bacillati</taxon>
        <taxon>Actinomycetota</taxon>
        <taxon>Actinomycetes</taxon>
        <taxon>Kitasatosporales</taxon>
        <taxon>Streptomycetaceae</taxon>
        <taxon>Streptomyces</taxon>
    </lineage>
</organism>
<dbReference type="RefSeq" id="WP_345092684.1">
    <property type="nucleotide sequence ID" value="NZ_BAAAWG010000023.1"/>
</dbReference>
<evidence type="ECO:0000313" key="3">
    <source>
        <dbReference type="Proteomes" id="UP001596241"/>
    </source>
</evidence>
<dbReference type="Proteomes" id="UP001596241">
    <property type="component" value="Unassembled WGS sequence"/>
</dbReference>
<keyword evidence="3" id="KW-1185">Reference proteome</keyword>
<accession>A0ABW1FV02</accession>
<keyword evidence="1" id="KW-0472">Membrane</keyword>
<comment type="caution">
    <text evidence="2">The sequence shown here is derived from an EMBL/GenBank/DDBJ whole genome shotgun (WGS) entry which is preliminary data.</text>
</comment>
<proteinExistence type="predicted"/>
<protein>
    <recommendedName>
        <fullName evidence="4">Integral membrane protein</fullName>
    </recommendedName>
</protein>
<dbReference type="EMBL" id="JBHSPW010000022">
    <property type="protein sequence ID" value="MFC5897403.1"/>
    <property type="molecule type" value="Genomic_DNA"/>
</dbReference>
<keyword evidence="1" id="KW-1133">Transmembrane helix</keyword>
<name>A0ABW1FV02_9ACTN</name>
<keyword evidence="1" id="KW-0812">Transmembrane</keyword>
<evidence type="ECO:0000256" key="1">
    <source>
        <dbReference type="SAM" id="Phobius"/>
    </source>
</evidence>
<evidence type="ECO:0000313" key="2">
    <source>
        <dbReference type="EMBL" id="MFC5897403.1"/>
    </source>
</evidence>
<gene>
    <name evidence="2" type="ORF">ACFP3M_31825</name>
</gene>